<dbReference type="OrthoDB" id="186626at2759"/>
<dbReference type="SUPFAM" id="SSF53335">
    <property type="entry name" value="S-adenosyl-L-methionine-dependent methyltransferases"/>
    <property type="match status" value="1"/>
</dbReference>
<gene>
    <name evidence="3" type="ORF">TrLO_g9007</name>
</gene>
<dbReference type="InterPro" id="IPR029063">
    <property type="entry name" value="SAM-dependent_MTases_sf"/>
</dbReference>
<dbReference type="Pfam" id="PF13578">
    <property type="entry name" value="Methyltransf_24"/>
    <property type="match status" value="1"/>
</dbReference>
<keyword evidence="4" id="KW-1185">Reference proteome</keyword>
<feature type="transmembrane region" description="Helical" evidence="2">
    <location>
        <begin position="39"/>
        <end position="56"/>
    </location>
</feature>
<dbReference type="Gene3D" id="3.40.50.150">
    <property type="entry name" value="Vaccinia Virus protein VP39"/>
    <property type="match status" value="1"/>
</dbReference>
<dbReference type="AlphaFoldDB" id="A0A9W7FEH6"/>
<keyword evidence="2" id="KW-0472">Membrane</keyword>
<keyword evidence="2" id="KW-1133">Transmembrane helix</keyword>
<sequence>MYKKKHGEAGDITPDRELDERGNKKAKWTRFRRRGGSRLSLGVPLLTLLLLANLALNTPTLAYDLPIVFETPSDVGPDSSPIESMLLVPVDPLNPAPAAAQLTTFLQETQTYAHSVSLISDSANARNQARKDACHGSLIWENVPIAATNSLAAARASRSHRSRRGDSALTLRQINKFDDFFQLGKDMNLNGVWAEIGVCQGDTSKKILEKGPQTVLLMVDAWDAVDVYTKEEGENNFEITLKNVQHFKPEKYRTLRMMTAEAAKEVADGSLDLIYLDAGHMYDDAKSDIEAWWPKLKSGGLFTGDDYYNGYVPLAGYTFGVKDAVDEFFNRINHRVYVSDYANAEDGSFQQWYVLKCV</sequence>
<comment type="caution">
    <text evidence="3">The sequence shown here is derived from an EMBL/GenBank/DDBJ whole genome shotgun (WGS) entry which is preliminary data.</text>
</comment>
<dbReference type="PANTHER" id="PTHR37909:SF1">
    <property type="entry name" value="S-ADENOSYL-L-METHIONINE-DEPENDENT METHYLTRANSFERASES SUPERFAMILY PROTEIN"/>
    <property type="match status" value="1"/>
</dbReference>
<accession>A0A9W7FEH6</accession>
<dbReference type="Proteomes" id="UP001165122">
    <property type="component" value="Unassembled WGS sequence"/>
</dbReference>
<evidence type="ECO:0000256" key="1">
    <source>
        <dbReference type="SAM" id="MobiDB-lite"/>
    </source>
</evidence>
<evidence type="ECO:0000256" key="2">
    <source>
        <dbReference type="SAM" id="Phobius"/>
    </source>
</evidence>
<evidence type="ECO:0008006" key="5">
    <source>
        <dbReference type="Google" id="ProtNLM"/>
    </source>
</evidence>
<proteinExistence type="predicted"/>
<protein>
    <recommendedName>
        <fullName evidence="5">Class I SAM-dependent methyltransferase</fullName>
    </recommendedName>
</protein>
<feature type="region of interest" description="Disordered" evidence="1">
    <location>
        <begin position="1"/>
        <end position="25"/>
    </location>
</feature>
<evidence type="ECO:0000313" key="3">
    <source>
        <dbReference type="EMBL" id="GMI10665.1"/>
    </source>
</evidence>
<organism evidence="3 4">
    <name type="scientific">Triparma laevis f. longispina</name>
    <dbReference type="NCBI Taxonomy" id="1714387"/>
    <lineage>
        <taxon>Eukaryota</taxon>
        <taxon>Sar</taxon>
        <taxon>Stramenopiles</taxon>
        <taxon>Ochrophyta</taxon>
        <taxon>Bolidophyceae</taxon>
        <taxon>Parmales</taxon>
        <taxon>Triparmaceae</taxon>
        <taxon>Triparma</taxon>
    </lineage>
</organism>
<dbReference type="PANTHER" id="PTHR37909">
    <property type="entry name" value="S-ADENOSYL-L-METHIONINE-DEPENDENT METHYLTRANSFERASES SUPERFAMILY PROTEIN"/>
    <property type="match status" value="1"/>
</dbReference>
<reference evidence="4" key="1">
    <citation type="journal article" date="2023" name="Commun. Biol.">
        <title>Genome analysis of Parmales, the sister group of diatoms, reveals the evolutionary specialization of diatoms from phago-mixotrophs to photoautotrophs.</title>
        <authorList>
            <person name="Ban H."/>
            <person name="Sato S."/>
            <person name="Yoshikawa S."/>
            <person name="Yamada K."/>
            <person name="Nakamura Y."/>
            <person name="Ichinomiya M."/>
            <person name="Sato N."/>
            <person name="Blanc-Mathieu R."/>
            <person name="Endo H."/>
            <person name="Kuwata A."/>
            <person name="Ogata H."/>
        </authorList>
    </citation>
    <scope>NUCLEOTIDE SEQUENCE [LARGE SCALE GENOMIC DNA]</scope>
    <source>
        <strain evidence="4">NIES 3700</strain>
    </source>
</reference>
<name>A0A9W7FEH6_9STRA</name>
<dbReference type="EMBL" id="BRXW01000152">
    <property type="protein sequence ID" value="GMI10665.1"/>
    <property type="molecule type" value="Genomic_DNA"/>
</dbReference>
<evidence type="ECO:0000313" key="4">
    <source>
        <dbReference type="Proteomes" id="UP001165122"/>
    </source>
</evidence>
<feature type="compositionally biased region" description="Basic and acidic residues" evidence="1">
    <location>
        <begin position="7"/>
        <end position="23"/>
    </location>
</feature>
<keyword evidence="2" id="KW-0812">Transmembrane</keyword>